<dbReference type="Gene3D" id="3.20.20.300">
    <property type="entry name" value="Glycoside hydrolase, family 3, N-terminal domain"/>
    <property type="match status" value="1"/>
</dbReference>
<organism evidence="7 8">
    <name type="scientific">Flexivirga endophytica</name>
    <dbReference type="NCBI Taxonomy" id="1849103"/>
    <lineage>
        <taxon>Bacteria</taxon>
        <taxon>Bacillati</taxon>
        <taxon>Actinomycetota</taxon>
        <taxon>Actinomycetes</taxon>
        <taxon>Micrococcales</taxon>
        <taxon>Dermacoccaceae</taxon>
        <taxon>Flexivirga</taxon>
    </lineage>
</organism>
<evidence type="ECO:0000256" key="5">
    <source>
        <dbReference type="ARBA" id="ARBA00023295"/>
    </source>
</evidence>
<dbReference type="AlphaFoldDB" id="A0A916TJH1"/>
<keyword evidence="5" id="KW-0326">Glycosidase</keyword>
<dbReference type="PANTHER" id="PTHR30480:SF13">
    <property type="entry name" value="BETA-HEXOSAMINIDASE"/>
    <property type="match status" value="1"/>
</dbReference>
<dbReference type="PROSITE" id="PS00775">
    <property type="entry name" value="GLYCOSYL_HYDROL_F3"/>
    <property type="match status" value="1"/>
</dbReference>
<dbReference type="GO" id="GO:0009254">
    <property type="term" value="P:peptidoglycan turnover"/>
    <property type="evidence" value="ECO:0007669"/>
    <property type="project" value="TreeGrafter"/>
</dbReference>
<accession>A0A916TJH1</accession>
<evidence type="ECO:0000256" key="2">
    <source>
        <dbReference type="ARBA" id="ARBA00005336"/>
    </source>
</evidence>
<proteinExistence type="inferred from homology"/>
<dbReference type="EMBL" id="BMHI01000008">
    <property type="protein sequence ID" value="GGB47032.1"/>
    <property type="molecule type" value="Genomic_DNA"/>
</dbReference>
<dbReference type="EC" id="3.2.1.52" evidence="3"/>
<dbReference type="SUPFAM" id="SSF51445">
    <property type="entry name" value="(Trans)glycosidases"/>
    <property type="match status" value="1"/>
</dbReference>
<dbReference type="PANTHER" id="PTHR30480">
    <property type="entry name" value="BETA-HEXOSAMINIDASE-RELATED"/>
    <property type="match status" value="1"/>
</dbReference>
<keyword evidence="8" id="KW-1185">Reference proteome</keyword>
<evidence type="ECO:0000256" key="4">
    <source>
        <dbReference type="ARBA" id="ARBA00022801"/>
    </source>
</evidence>
<dbReference type="InterPro" id="IPR017853">
    <property type="entry name" value="GH"/>
</dbReference>
<dbReference type="InterPro" id="IPR019800">
    <property type="entry name" value="Glyco_hydro_3_AS"/>
</dbReference>
<dbReference type="InterPro" id="IPR001764">
    <property type="entry name" value="Glyco_hydro_3_N"/>
</dbReference>
<comment type="catalytic activity">
    <reaction evidence="1">
        <text>Hydrolysis of terminal non-reducing N-acetyl-D-hexosamine residues in N-acetyl-beta-D-hexosaminides.</text>
        <dbReference type="EC" id="3.2.1.52"/>
    </reaction>
</comment>
<reference evidence="7" key="2">
    <citation type="submission" date="2020-09" db="EMBL/GenBank/DDBJ databases">
        <authorList>
            <person name="Sun Q."/>
            <person name="Zhou Y."/>
        </authorList>
    </citation>
    <scope>NUCLEOTIDE SEQUENCE</scope>
    <source>
        <strain evidence="7">CGMCC 1.15085</strain>
    </source>
</reference>
<keyword evidence="4" id="KW-0378">Hydrolase</keyword>
<sequence>MQRTYDRLSPAQRVGQLLMIGLDANSPASADDRQIAQQHVGNVIYLGGWTGAPRLRSTSNHLQSQATSSATGKVPLLIAADQEGGSVQQLKGAGFSPLVSALQQGRMSAAQRTAYGKRIGTQLRAVGVNLNLAPVADTVPPSMTRSNAPIGQYAREYGHDPSTVAESVSDIVRGLHSGGVGATVKHFPGLGRITGNTDVTTAGTTDTRTTSTDSYLKPFSAGIKAGVGAVMMSSARYAKIDPTEQATFSHKIISGVLRQQLGWHGVVITDDMNAVAVQGIPAGQRAVRFIAAGGDIVLTGRAADAAPMVRALTAQAASDKKFAGKLWASTKRVLALKQRLGMLC</sequence>
<reference evidence="7" key="1">
    <citation type="journal article" date="2014" name="Int. J. Syst. Evol. Microbiol.">
        <title>Complete genome sequence of Corynebacterium casei LMG S-19264T (=DSM 44701T), isolated from a smear-ripened cheese.</title>
        <authorList>
            <consortium name="US DOE Joint Genome Institute (JGI-PGF)"/>
            <person name="Walter F."/>
            <person name="Albersmeier A."/>
            <person name="Kalinowski J."/>
            <person name="Ruckert C."/>
        </authorList>
    </citation>
    <scope>NUCLEOTIDE SEQUENCE</scope>
    <source>
        <strain evidence="7">CGMCC 1.15085</strain>
    </source>
</reference>
<gene>
    <name evidence="7" type="ORF">GCM10011492_42720</name>
</gene>
<dbReference type="InterPro" id="IPR036962">
    <property type="entry name" value="Glyco_hydro_3_N_sf"/>
</dbReference>
<evidence type="ECO:0000256" key="3">
    <source>
        <dbReference type="ARBA" id="ARBA00012663"/>
    </source>
</evidence>
<feature type="domain" description="Glycoside hydrolase family 3 N-terminal" evidence="6">
    <location>
        <begin position="13"/>
        <end position="334"/>
    </location>
</feature>
<comment type="caution">
    <text evidence="7">The sequence shown here is derived from an EMBL/GenBank/DDBJ whole genome shotgun (WGS) entry which is preliminary data.</text>
</comment>
<dbReference type="Pfam" id="PF00933">
    <property type="entry name" value="Glyco_hydro_3"/>
    <property type="match status" value="1"/>
</dbReference>
<dbReference type="GO" id="GO:0004563">
    <property type="term" value="F:beta-N-acetylhexosaminidase activity"/>
    <property type="evidence" value="ECO:0007669"/>
    <property type="project" value="UniProtKB-EC"/>
</dbReference>
<dbReference type="Proteomes" id="UP000636793">
    <property type="component" value="Unassembled WGS sequence"/>
</dbReference>
<dbReference type="InterPro" id="IPR050226">
    <property type="entry name" value="NagZ_Beta-hexosaminidase"/>
</dbReference>
<name>A0A916TJH1_9MICO</name>
<evidence type="ECO:0000313" key="7">
    <source>
        <dbReference type="EMBL" id="GGB47032.1"/>
    </source>
</evidence>
<evidence type="ECO:0000259" key="6">
    <source>
        <dbReference type="Pfam" id="PF00933"/>
    </source>
</evidence>
<evidence type="ECO:0000256" key="1">
    <source>
        <dbReference type="ARBA" id="ARBA00001231"/>
    </source>
</evidence>
<comment type="similarity">
    <text evidence="2">Belongs to the glycosyl hydrolase 3 family.</text>
</comment>
<dbReference type="GO" id="GO:0005975">
    <property type="term" value="P:carbohydrate metabolic process"/>
    <property type="evidence" value="ECO:0007669"/>
    <property type="project" value="InterPro"/>
</dbReference>
<evidence type="ECO:0000313" key="8">
    <source>
        <dbReference type="Proteomes" id="UP000636793"/>
    </source>
</evidence>
<protein>
    <recommendedName>
        <fullName evidence="3">beta-N-acetylhexosaminidase</fullName>
        <ecNumber evidence="3">3.2.1.52</ecNumber>
    </recommendedName>
</protein>